<feature type="transmembrane region" description="Helical" evidence="2">
    <location>
        <begin position="345"/>
        <end position="365"/>
    </location>
</feature>
<dbReference type="AlphaFoldDB" id="A0A1I2CKM2"/>
<organism evidence="3 4">
    <name type="scientific">Actinopolyspora alba</name>
    <dbReference type="NCBI Taxonomy" id="673379"/>
    <lineage>
        <taxon>Bacteria</taxon>
        <taxon>Bacillati</taxon>
        <taxon>Actinomycetota</taxon>
        <taxon>Actinomycetes</taxon>
        <taxon>Actinopolysporales</taxon>
        <taxon>Actinopolysporaceae</taxon>
        <taxon>Actinopolyspora</taxon>
        <taxon>Actinopolyspora alba group</taxon>
    </lineage>
</organism>
<name>A0A1I2CKM2_9ACTN</name>
<feature type="compositionally biased region" description="Basic and acidic residues" evidence="1">
    <location>
        <begin position="715"/>
        <end position="725"/>
    </location>
</feature>
<evidence type="ECO:0000256" key="1">
    <source>
        <dbReference type="SAM" id="MobiDB-lite"/>
    </source>
</evidence>
<feature type="region of interest" description="Disordered" evidence="1">
    <location>
        <begin position="481"/>
        <end position="725"/>
    </location>
</feature>
<feature type="compositionally biased region" description="Basic residues" evidence="1">
    <location>
        <begin position="485"/>
        <end position="494"/>
    </location>
</feature>
<feature type="transmembrane region" description="Helical" evidence="2">
    <location>
        <begin position="438"/>
        <end position="456"/>
    </location>
</feature>
<evidence type="ECO:0000256" key="2">
    <source>
        <dbReference type="SAM" id="Phobius"/>
    </source>
</evidence>
<accession>A0A1I2CKM2</accession>
<feature type="compositionally biased region" description="Low complexity" evidence="1">
    <location>
        <begin position="587"/>
        <end position="596"/>
    </location>
</feature>
<proteinExistence type="predicted"/>
<keyword evidence="4" id="KW-1185">Reference proteome</keyword>
<keyword evidence="2" id="KW-0472">Membrane</keyword>
<feature type="transmembrane region" description="Helical" evidence="2">
    <location>
        <begin position="180"/>
        <end position="200"/>
    </location>
</feature>
<evidence type="ECO:0000313" key="3">
    <source>
        <dbReference type="EMBL" id="SFE68851.1"/>
    </source>
</evidence>
<feature type="compositionally biased region" description="Basic and acidic residues" evidence="1">
    <location>
        <begin position="495"/>
        <end position="504"/>
    </location>
</feature>
<dbReference type="RefSeq" id="WP_092930214.1">
    <property type="nucleotide sequence ID" value="NZ_FOMZ01000025.1"/>
</dbReference>
<evidence type="ECO:0008006" key="5">
    <source>
        <dbReference type="Google" id="ProtNLM"/>
    </source>
</evidence>
<keyword evidence="2" id="KW-1133">Transmembrane helix</keyword>
<dbReference type="Proteomes" id="UP000198716">
    <property type="component" value="Unassembled WGS sequence"/>
</dbReference>
<sequence length="725" mass="76835">MIGLTAALCILITACALGGLAWIVGRGRTRFWLRVPPWVARAFVLAATLGLVAVSALTGPMARAAPFDCAAPPPIDYPGFGLTGKLDPYGVKIGSGQSGTSYDLYGYAGQVWHTYDIGCGGEARNPMVPTMTMLSNGLFNVAKDAVALTNGLHYLLVNDETFNWLNDVVKAVSGSLFEGVFSVWVPLALLILGAVLLWHGAKSDNAGAAKRLTWGIIGFWMAASAALLPVTYNDFFRGYLVDMTATAQSGFVDSDNWDRRDMWPSTVTQTVVYENWLAGEFGKADSELAKQYGKQLLDAQACAKREWLRDGECDQDAKGEKFEDIASQVEEADAYAYSVLKGEEYWPRMGAATVAAFQGVYIVVFQIVAKMIIILSLVMIAILIFLLPITGLIGMINPETLKGNIKVFGTAFVNAIMMGLLSGLHIRLVVWATNNLGFLSQSVFLLLVTILLLMIARPIKRMKSMISATMQVANASFERSYPRMRYPKQRRHKQRGNDGDDEPRYSVAPPRQGVRWHSANRGTPEERTADTGGSGAVEPAGPIMPPPGGGDGASTPAEGPIYATATRVNTPGGSGNGAAQQRHDAARTLAATALRTDSGAGRSRPSDTGVSGRLALSAGEASGSAPEPPSSPPSGEQPGAPNAGGGTGGNATPTREHGRAGPEQGRSSLGLVDSGQVYRPSATEAGNQPGEATTAEGPSTLDAAQDETGAWYVPSDRDEQTGGQQ</sequence>
<feature type="transmembrane region" description="Helical" evidence="2">
    <location>
        <begin position="371"/>
        <end position="395"/>
    </location>
</feature>
<feature type="transmembrane region" description="Helical" evidence="2">
    <location>
        <begin position="37"/>
        <end position="57"/>
    </location>
</feature>
<gene>
    <name evidence="3" type="ORF">SAMN04487819_1252</name>
</gene>
<evidence type="ECO:0000313" key="4">
    <source>
        <dbReference type="Proteomes" id="UP000198716"/>
    </source>
</evidence>
<feature type="transmembrane region" description="Helical" evidence="2">
    <location>
        <begin position="407"/>
        <end position="426"/>
    </location>
</feature>
<reference evidence="4" key="1">
    <citation type="submission" date="2016-10" db="EMBL/GenBank/DDBJ databases">
        <authorList>
            <person name="Varghese N."/>
            <person name="Submissions S."/>
        </authorList>
    </citation>
    <scope>NUCLEOTIDE SEQUENCE [LARGE SCALE GENOMIC DNA]</scope>
    <source>
        <strain evidence="4">DSM 45004</strain>
    </source>
</reference>
<protein>
    <recommendedName>
        <fullName evidence="5">TrbL/VirB6 plasmid conjugal transfer protein</fullName>
    </recommendedName>
</protein>
<dbReference type="EMBL" id="FOMZ01000025">
    <property type="protein sequence ID" value="SFE68851.1"/>
    <property type="molecule type" value="Genomic_DNA"/>
</dbReference>
<keyword evidence="2" id="KW-0812">Transmembrane</keyword>
<feature type="transmembrane region" description="Helical" evidence="2">
    <location>
        <begin position="212"/>
        <end position="232"/>
    </location>
</feature>